<sequence>MTSNLFVFGTLKKGFPLHEQGLSRARFLGIFQTRECYPMLIAGPWFAPMMFNEPGIGYRVVGELYEAGENTIASLDRLESIGTPGNLRVAVDVEPVAGGSICSALAYMKSRRLADPVHSTYLRVYEDWRFIPFDRRG</sequence>
<dbReference type="SUPFAM" id="SSF110857">
    <property type="entry name" value="Gamma-glutamyl cyclotransferase-like"/>
    <property type="match status" value="1"/>
</dbReference>
<gene>
    <name evidence="4" type="ORF">V8Q02_03190</name>
</gene>
<dbReference type="RefSeq" id="WP_335910120.1">
    <property type="nucleotide sequence ID" value="NZ_JBAMYB010000001.1"/>
</dbReference>
<feature type="domain" description="Gamma-glutamylcyclotransferase AIG2-like" evidence="3">
    <location>
        <begin position="5"/>
        <end position="129"/>
    </location>
</feature>
<comment type="similarity">
    <text evidence="1 2">Belongs to the gamma-glutamylcyclotransferase family.</text>
</comment>
<evidence type="ECO:0000256" key="2">
    <source>
        <dbReference type="RuleBase" id="RU367036"/>
    </source>
</evidence>
<dbReference type="Gene3D" id="3.10.490.10">
    <property type="entry name" value="Gamma-glutamyl cyclotransferase-like"/>
    <property type="match status" value="1"/>
</dbReference>
<proteinExistence type="inferred from homology"/>
<dbReference type="InterPro" id="IPR009288">
    <property type="entry name" value="AIG2-like_dom"/>
</dbReference>
<name>A0ABU8CE20_9HYPH</name>
<protein>
    <recommendedName>
        <fullName evidence="2">Gamma-glutamylcyclotransferase family protein</fullName>
    </recommendedName>
</protein>
<evidence type="ECO:0000313" key="4">
    <source>
        <dbReference type="EMBL" id="MEI1247034.1"/>
    </source>
</evidence>
<evidence type="ECO:0000313" key="5">
    <source>
        <dbReference type="Proteomes" id="UP001531129"/>
    </source>
</evidence>
<comment type="caution">
    <text evidence="4">The sequence shown here is derived from an EMBL/GenBank/DDBJ whole genome shotgun (WGS) entry which is preliminary data.</text>
</comment>
<dbReference type="InterPro" id="IPR039126">
    <property type="entry name" value="GGACT"/>
</dbReference>
<dbReference type="InterPro" id="IPR013024">
    <property type="entry name" value="GGCT-like"/>
</dbReference>
<dbReference type="PANTHER" id="PTHR12510">
    <property type="entry name" value="TROPONIN C-AKIN-1 PROTEIN"/>
    <property type="match status" value="1"/>
</dbReference>
<accession>A0ABU8CE20</accession>
<dbReference type="Proteomes" id="UP001531129">
    <property type="component" value="Unassembled WGS sequence"/>
</dbReference>
<dbReference type="CDD" id="cd06661">
    <property type="entry name" value="GGCT_like"/>
    <property type="match status" value="1"/>
</dbReference>
<evidence type="ECO:0000259" key="3">
    <source>
        <dbReference type="Pfam" id="PF06094"/>
    </source>
</evidence>
<dbReference type="PANTHER" id="PTHR12510:SF4">
    <property type="entry name" value="GAMMA-GLUTAMYLAMINECYCLOTRANSFERASE"/>
    <property type="match status" value="1"/>
</dbReference>
<dbReference type="InterPro" id="IPR036568">
    <property type="entry name" value="GGCT-like_sf"/>
</dbReference>
<organism evidence="4 5">
    <name type="scientific">Rhizobium aouanii</name>
    <dbReference type="NCBI Taxonomy" id="3118145"/>
    <lineage>
        <taxon>Bacteria</taxon>
        <taxon>Pseudomonadati</taxon>
        <taxon>Pseudomonadota</taxon>
        <taxon>Alphaproteobacteria</taxon>
        <taxon>Hyphomicrobiales</taxon>
        <taxon>Rhizobiaceae</taxon>
        <taxon>Rhizobium/Agrobacterium group</taxon>
        <taxon>Rhizobium</taxon>
    </lineage>
</organism>
<dbReference type="EMBL" id="JBAMYC010000001">
    <property type="protein sequence ID" value="MEI1247034.1"/>
    <property type="molecule type" value="Genomic_DNA"/>
</dbReference>
<evidence type="ECO:0000256" key="1">
    <source>
        <dbReference type="ARBA" id="ARBA00008861"/>
    </source>
</evidence>
<reference evidence="4 5" key="1">
    <citation type="submission" date="2024-01" db="EMBL/GenBank/DDBJ databases">
        <title>Draft genome sequences of three bacterial strains isolated from Acacia saligna represent a potential new species within the genus Rhizobium.</title>
        <authorList>
            <person name="Tambong J.T."/>
            <person name="Mnasri B."/>
        </authorList>
    </citation>
    <scope>NUCLEOTIDE SEQUENCE [LARGE SCALE GENOMIC DNA]</scope>
    <source>
        <strain evidence="4 5">1AS12I</strain>
    </source>
</reference>
<dbReference type="Pfam" id="PF06094">
    <property type="entry name" value="GGACT"/>
    <property type="match status" value="1"/>
</dbReference>
<keyword evidence="5" id="KW-1185">Reference proteome</keyword>